<feature type="region of interest" description="Disordered" evidence="2">
    <location>
        <begin position="232"/>
        <end position="312"/>
    </location>
</feature>
<sequence>MLEKARQEARSKDESLKKLEENLHSLESKAKGKDQVYKNQLDKIKELESQLELKTSLQCQSEKQVSHLSERLKGKEESCSRLQQKVIDLENKLKQQEDIQSTTYQKKVIDLENKLREQIRQSESSSVVLQHKVKELERKLKEQEENSECLSLRQKIKELEDKVRELEKQLASTIISEYVNSSRSTPTESKRSAREEKTNEAEHRILRSLNTVNRRVSQGSVLVKENDSLHEVRKKRLSRNGEVENNSTVAVPTPVSDNKGRHSDPPKPVPRISRTKAITTAQRPVVAPRNKTSRDPMQGIKERDTKKRMWSR</sequence>
<protein>
    <submittedName>
        <fullName evidence="3">Uncharacterized protein</fullName>
    </submittedName>
</protein>
<proteinExistence type="predicted"/>
<name>A0A2G9HBZ4_9LAMI</name>
<keyword evidence="4" id="KW-1185">Reference proteome</keyword>
<dbReference type="STRING" id="429701.A0A2G9HBZ4"/>
<feature type="coiled-coil region" evidence="1">
    <location>
        <begin position="2"/>
        <end position="176"/>
    </location>
</feature>
<keyword evidence="1" id="KW-0175">Coiled coil</keyword>
<organism evidence="3 4">
    <name type="scientific">Handroanthus impetiginosus</name>
    <dbReference type="NCBI Taxonomy" id="429701"/>
    <lineage>
        <taxon>Eukaryota</taxon>
        <taxon>Viridiplantae</taxon>
        <taxon>Streptophyta</taxon>
        <taxon>Embryophyta</taxon>
        <taxon>Tracheophyta</taxon>
        <taxon>Spermatophyta</taxon>
        <taxon>Magnoliopsida</taxon>
        <taxon>eudicotyledons</taxon>
        <taxon>Gunneridae</taxon>
        <taxon>Pentapetalae</taxon>
        <taxon>asterids</taxon>
        <taxon>lamiids</taxon>
        <taxon>Lamiales</taxon>
        <taxon>Bignoniaceae</taxon>
        <taxon>Crescentiina</taxon>
        <taxon>Tabebuia alliance</taxon>
        <taxon>Handroanthus</taxon>
    </lineage>
</organism>
<reference evidence="4" key="1">
    <citation type="journal article" date="2018" name="Gigascience">
        <title>Genome assembly of the Pink Ipe (Handroanthus impetiginosus, Bignoniaceae), a highly valued, ecologically keystone Neotropical timber forest tree.</title>
        <authorList>
            <person name="Silva-Junior O.B."/>
            <person name="Grattapaglia D."/>
            <person name="Novaes E."/>
            <person name="Collevatti R.G."/>
        </authorList>
    </citation>
    <scope>NUCLEOTIDE SEQUENCE [LARGE SCALE GENOMIC DNA]</scope>
    <source>
        <strain evidence="4">cv. UFG-1</strain>
    </source>
</reference>
<dbReference type="OrthoDB" id="3176171at2759"/>
<dbReference type="SUPFAM" id="SSF57997">
    <property type="entry name" value="Tropomyosin"/>
    <property type="match status" value="1"/>
</dbReference>
<dbReference type="EMBL" id="NKXS01002164">
    <property type="protein sequence ID" value="PIN15034.1"/>
    <property type="molecule type" value="Genomic_DNA"/>
</dbReference>
<gene>
    <name evidence="3" type="ORF">CDL12_12326</name>
</gene>
<feature type="compositionally biased region" description="Basic and acidic residues" evidence="2">
    <location>
        <begin position="300"/>
        <end position="312"/>
    </location>
</feature>
<accession>A0A2G9HBZ4</accession>
<comment type="caution">
    <text evidence="3">The sequence shown here is derived from an EMBL/GenBank/DDBJ whole genome shotgun (WGS) entry which is preliminary data.</text>
</comment>
<evidence type="ECO:0000256" key="1">
    <source>
        <dbReference type="SAM" id="Coils"/>
    </source>
</evidence>
<evidence type="ECO:0000256" key="2">
    <source>
        <dbReference type="SAM" id="MobiDB-lite"/>
    </source>
</evidence>
<evidence type="ECO:0000313" key="3">
    <source>
        <dbReference type="EMBL" id="PIN15034.1"/>
    </source>
</evidence>
<feature type="compositionally biased region" description="Basic and acidic residues" evidence="2">
    <location>
        <begin position="188"/>
        <end position="203"/>
    </location>
</feature>
<feature type="region of interest" description="Disordered" evidence="2">
    <location>
        <begin position="180"/>
        <end position="203"/>
    </location>
</feature>
<dbReference type="Proteomes" id="UP000231279">
    <property type="component" value="Unassembled WGS sequence"/>
</dbReference>
<evidence type="ECO:0000313" key="4">
    <source>
        <dbReference type="Proteomes" id="UP000231279"/>
    </source>
</evidence>
<dbReference type="AlphaFoldDB" id="A0A2G9HBZ4"/>